<accession>A0AAN9DIV8</accession>
<dbReference type="PANTHER" id="PTHR48483:SF1">
    <property type="entry name" value="INTERLEUKIN-12 RECEPTOR SUBUNIT BETA-1-RELATED"/>
    <property type="match status" value="1"/>
</dbReference>
<keyword evidence="3" id="KW-0732">Signal</keyword>
<dbReference type="SMART" id="SM00060">
    <property type="entry name" value="FN3"/>
    <property type="match status" value="4"/>
</dbReference>
<comment type="caution">
    <text evidence="5">The sequence shown here is derived from an EMBL/GenBank/DDBJ whole genome shotgun (WGS) entry which is preliminary data.</text>
</comment>
<dbReference type="InterPro" id="IPR003961">
    <property type="entry name" value="FN3_dom"/>
</dbReference>
<dbReference type="SUPFAM" id="SSF49265">
    <property type="entry name" value="Fibronectin type III"/>
    <property type="match status" value="3"/>
</dbReference>
<name>A0AAN9DIV8_9TELE</name>
<feature type="chain" id="PRO_5042950658" description="Fibronectin type-III domain-containing protein" evidence="3">
    <location>
        <begin position="23"/>
        <end position="780"/>
    </location>
</feature>
<proteinExistence type="predicted"/>
<evidence type="ECO:0000259" key="4">
    <source>
        <dbReference type="PROSITE" id="PS50853"/>
    </source>
</evidence>
<gene>
    <name evidence="5" type="ORF">R3I93_001525</name>
</gene>
<dbReference type="PROSITE" id="PS50853">
    <property type="entry name" value="FN3"/>
    <property type="match status" value="2"/>
</dbReference>
<feature type="domain" description="Fibronectin type-III" evidence="4">
    <location>
        <begin position="515"/>
        <end position="605"/>
    </location>
</feature>
<dbReference type="InterPro" id="IPR053073">
    <property type="entry name" value="IL11/IL27_subunit_beta"/>
</dbReference>
<evidence type="ECO:0000256" key="2">
    <source>
        <dbReference type="SAM" id="Phobius"/>
    </source>
</evidence>
<organism evidence="5 6">
    <name type="scientific">Phoxinus phoxinus</name>
    <name type="common">Eurasian minnow</name>
    <dbReference type="NCBI Taxonomy" id="58324"/>
    <lineage>
        <taxon>Eukaryota</taxon>
        <taxon>Metazoa</taxon>
        <taxon>Chordata</taxon>
        <taxon>Craniata</taxon>
        <taxon>Vertebrata</taxon>
        <taxon>Euteleostomi</taxon>
        <taxon>Actinopterygii</taxon>
        <taxon>Neopterygii</taxon>
        <taxon>Teleostei</taxon>
        <taxon>Ostariophysi</taxon>
        <taxon>Cypriniformes</taxon>
        <taxon>Leuciscidae</taxon>
        <taxon>Phoxininae</taxon>
        <taxon>Phoxinus</taxon>
    </lineage>
</organism>
<evidence type="ECO:0000313" key="5">
    <source>
        <dbReference type="EMBL" id="KAK7174340.1"/>
    </source>
</evidence>
<dbReference type="InterPro" id="IPR013783">
    <property type="entry name" value="Ig-like_fold"/>
</dbReference>
<feature type="compositionally biased region" description="Acidic residues" evidence="1">
    <location>
        <begin position="745"/>
        <end position="761"/>
    </location>
</feature>
<dbReference type="EMBL" id="JAYKXH010000002">
    <property type="protein sequence ID" value="KAK7174340.1"/>
    <property type="molecule type" value="Genomic_DNA"/>
</dbReference>
<evidence type="ECO:0000313" key="6">
    <source>
        <dbReference type="Proteomes" id="UP001364617"/>
    </source>
</evidence>
<dbReference type="Pfam" id="PF00041">
    <property type="entry name" value="fn3"/>
    <property type="match status" value="1"/>
</dbReference>
<feature type="compositionally biased region" description="Basic and acidic residues" evidence="1">
    <location>
        <begin position="720"/>
        <end position="730"/>
    </location>
</feature>
<sequence>MAWQNVKLHFLLLLYMWICSQASLEVDVNCWWNRAHPVGHNVSVVCHTSALGGAKSYDLFQLCVITPGHRHLLPSACVRTKETFNFSIAIKHTGHIRCMCNGKTADTCNVTVRGGYPPSSPSRPDCAIEDLEEDIYCSWTKSNEPMIPTIYTLHWEDCDGIINSRESDEENVVITRAEYVKNTDITAWVTAKNVLGSAQSEESVFNTGHIIRPDPPSNITHTFTPLVIYWNMDCDSVGPLDKKCEVQYNAHDHMLDWIQEDDFQSTFPLEDSQPFTEYRFRVRCHCGYEEKVMSDWSSVFSVRTPPAAPVGQLDVWSDCASYSDNSSCNIYWKEMPLSQARGEIINYIVTLKLKNGTEIKHVTRQRRDTGSQHRIEQNCPQLRRFPLKMGVLGVFVSANTSMGTSVPAFMPFPVTGQTTPEVNLSVMGETQMLRVSWSVQPQFSDSVLEYVVQHVSVVPHCPCLSWVRVNRTQTSVTITGDFRNYTAYNVSLYAVFNNHSTFLKSAIAYTLQGVPPEVPQFHVKIDSQSSVTLTWSPIPLHESKGVILHYSVGINETAYNVSSDRTSVHLSDLQPSRQYQAWVRAVSAAGEGMRSITTFSTAEENSFFTSILMAVFIPLSLLIFAIAFKCVLLRYCSQKIPDPLNSKSFKHMNFQHAWPWLCSPSETPLKISELEIVENLHPNTPSSPSETELEKRLIDVEPQHFQGPDGLGRTNVGGEKWLEDSEESNRRNISKQDSWKKEYSEMVDTDEEEGAGGEEWWDQQGFSDYERHFMPSVEAN</sequence>
<reference evidence="5 6" key="1">
    <citation type="submission" date="2024-02" db="EMBL/GenBank/DDBJ databases">
        <title>Chromosome-level genome assembly of the Eurasian Minnow (Phoxinus phoxinus).</title>
        <authorList>
            <person name="Oriowo T.O."/>
            <person name="Martin S."/>
            <person name="Stange M."/>
            <person name="Chrysostomakis Y."/>
            <person name="Brown T."/>
            <person name="Winkler S."/>
            <person name="Kukowka S."/>
            <person name="Myers E.W."/>
            <person name="Bohne A."/>
        </authorList>
    </citation>
    <scope>NUCLEOTIDE SEQUENCE [LARGE SCALE GENOMIC DNA]</scope>
    <source>
        <strain evidence="5">ZFMK-TIS-60720</strain>
        <tissue evidence="5">Whole Organism</tissue>
    </source>
</reference>
<keyword evidence="2" id="KW-1133">Transmembrane helix</keyword>
<dbReference type="AlphaFoldDB" id="A0AAN9DIV8"/>
<feature type="region of interest" description="Disordered" evidence="1">
    <location>
        <begin position="704"/>
        <end position="767"/>
    </location>
</feature>
<evidence type="ECO:0000256" key="3">
    <source>
        <dbReference type="SAM" id="SignalP"/>
    </source>
</evidence>
<feature type="domain" description="Fibronectin type-III" evidence="4">
    <location>
        <begin position="212"/>
        <end position="307"/>
    </location>
</feature>
<dbReference type="PANTHER" id="PTHR48483">
    <property type="entry name" value="INTERLEUKIN-27 SUBUNIT BETA"/>
    <property type="match status" value="1"/>
</dbReference>
<protein>
    <recommendedName>
        <fullName evidence="4">Fibronectin type-III domain-containing protein</fullName>
    </recommendedName>
</protein>
<dbReference type="CDD" id="cd00063">
    <property type="entry name" value="FN3"/>
    <property type="match status" value="2"/>
</dbReference>
<dbReference type="Gene3D" id="2.60.40.10">
    <property type="entry name" value="Immunoglobulins"/>
    <property type="match status" value="5"/>
</dbReference>
<keyword evidence="2" id="KW-0812">Transmembrane</keyword>
<feature type="signal peptide" evidence="3">
    <location>
        <begin position="1"/>
        <end position="22"/>
    </location>
</feature>
<dbReference type="Proteomes" id="UP001364617">
    <property type="component" value="Unassembled WGS sequence"/>
</dbReference>
<keyword evidence="2" id="KW-0472">Membrane</keyword>
<keyword evidence="6" id="KW-1185">Reference proteome</keyword>
<feature type="transmembrane region" description="Helical" evidence="2">
    <location>
        <begin position="607"/>
        <end position="632"/>
    </location>
</feature>
<evidence type="ECO:0000256" key="1">
    <source>
        <dbReference type="SAM" id="MobiDB-lite"/>
    </source>
</evidence>
<dbReference type="InterPro" id="IPR036116">
    <property type="entry name" value="FN3_sf"/>
</dbReference>